<feature type="compositionally biased region" description="Basic and acidic residues" evidence="7">
    <location>
        <begin position="70"/>
        <end position="86"/>
    </location>
</feature>
<protein>
    <recommendedName>
        <fullName evidence="3 6">Flagellar basal body rod protein FlgB</fullName>
    </recommendedName>
</protein>
<evidence type="ECO:0000256" key="5">
    <source>
        <dbReference type="ARBA" id="ARBA00024934"/>
    </source>
</evidence>
<evidence type="ECO:0000256" key="4">
    <source>
        <dbReference type="ARBA" id="ARBA00023143"/>
    </source>
</evidence>
<accession>A0A4R4DR04</accession>
<dbReference type="InterPro" id="IPR006300">
    <property type="entry name" value="FlgB"/>
</dbReference>
<comment type="subunit">
    <text evidence="6">The basal body constitutes a major portion of the flagellar organelle and consists of a number of rings mounted on a central rod.</text>
</comment>
<comment type="similarity">
    <text evidence="2 6">Belongs to the flagella basal body rod proteins family.</text>
</comment>
<dbReference type="AlphaFoldDB" id="A0A4R4DR04"/>
<keyword evidence="4 6" id="KW-0975">Bacterial flagellum</keyword>
<dbReference type="GO" id="GO:0071973">
    <property type="term" value="P:bacterial-type flagellum-dependent cell motility"/>
    <property type="evidence" value="ECO:0007669"/>
    <property type="project" value="InterPro"/>
</dbReference>
<keyword evidence="8" id="KW-0282">Flagellum</keyword>
<evidence type="ECO:0000313" key="8">
    <source>
        <dbReference type="EMBL" id="TCZ63648.1"/>
    </source>
</evidence>
<reference evidence="8 9" key="1">
    <citation type="submission" date="2019-03" db="EMBL/GenBank/DDBJ databases">
        <title>Paracraurococcus aquatilis NE82 genome sequence.</title>
        <authorList>
            <person name="Zhao Y."/>
            <person name="Du Z."/>
        </authorList>
    </citation>
    <scope>NUCLEOTIDE SEQUENCE [LARGE SCALE GENOMIC DNA]</scope>
    <source>
        <strain evidence="8 9">NE82</strain>
    </source>
</reference>
<organism evidence="8 9">
    <name type="scientific">Roseicella aquatilis</name>
    <dbReference type="NCBI Taxonomy" id="2527868"/>
    <lineage>
        <taxon>Bacteria</taxon>
        <taxon>Pseudomonadati</taxon>
        <taxon>Pseudomonadota</taxon>
        <taxon>Alphaproteobacteria</taxon>
        <taxon>Acetobacterales</taxon>
        <taxon>Roseomonadaceae</taxon>
        <taxon>Roseicella</taxon>
    </lineage>
</organism>
<dbReference type="Proteomes" id="UP000295023">
    <property type="component" value="Unassembled WGS sequence"/>
</dbReference>
<feature type="region of interest" description="Disordered" evidence="7">
    <location>
        <begin position="60"/>
        <end position="95"/>
    </location>
</feature>
<keyword evidence="9" id="KW-1185">Reference proteome</keyword>
<evidence type="ECO:0000313" key="9">
    <source>
        <dbReference type="Proteomes" id="UP000295023"/>
    </source>
</evidence>
<keyword evidence="8" id="KW-0969">Cilium</keyword>
<comment type="caution">
    <text evidence="8">The sequence shown here is derived from an EMBL/GenBank/DDBJ whole genome shotgun (WGS) entry which is preliminary data.</text>
</comment>
<dbReference type="RefSeq" id="WP_132287687.1">
    <property type="nucleotide sequence ID" value="NZ_SKBM01000007.1"/>
</dbReference>
<comment type="function">
    <text evidence="5 6">Structural component of flagellum, the bacterial motility apparatus. Part of the rod structure of flagellar basal body.</text>
</comment>
<evidence type="ECO:0000256" key="1">
    <source>
        <dbReference type="ARBA" id="ARBA00004117"/>
    </source>
</evidence>
<keyword evidence="8" id="KW-0966">Cell projection</keyword>
<name>A0A4R4DR04_9PROT</name>
<evidence type="ECO:0000256" key="6">
    <source>
        <dbReference type="PIRNR" id="PIRNR002889"/>
    </source>
</evidence>
<evidence type="ECO:0000256" key="2">
    <source>
        <dbReference type="ARBA" id="ARBA00009677"/>
    </source>
</evidence>
<gene>
    <name evidence="8" type="ORF">EXY23_09695</name>
</gene>
<dbReference type="EMBL" id="SKBM01000007">
    <property type="protein sequence ID" value="TCZ63648.1"/>
    <property type="molecule type" value="Genomic_DNA"/>
</dbReference>
<comment type="subcellular location">
    <subcellularLocation>
        <location evidence="1 6">Bacterial flagellum basal body</location>
    </subcellularLocation>
</comment>
<proteinExistence type="inferred from homology"/>
<evidence type="ECO:0000256" key="7">
    <source>
        <dbReference type="SAM" id="MobiDB-lite"/>
    </source>
</evidence>
<evidence type="ECO:0000256" key="3">
    <source>
        <dbReference type="ARBA" id="ARBA00014376"/>
    </source>
</evidence>
<dbReference type="OrthoDB" id="9788334at2"/>
<dbReference type="GO" id="GO:0030694">
    <property type="term" value="C:bacterial-type flagellum basal body, rod"/>
    <property type="evidence" value="ECO:0007669"/>
    <property type="project" value="InterPro"/>
</dbReference>
<dbReference type="PIRSF" id="PIRSF002889">
    <property type="entry name" value="Rod_FlgB"/>
    <property type="match status" value="1"/>
</dbReference>
<sequence length="130" mass="14219">MDPSRSAPLALAERRLAWLDARQRVLAQNIAHADTPGFRPRDLPDFAQQVLRQGGGGVALARTDPQHVAPSRDPRARVDRTARETEPSGNAVSLDREALKVADTDTAHALAVQLHRSWLGMFRTALGRGQ</sequence>